<feature type="domain" description="Mce/MlaD" evidence="1">
    <location>
        <begin position="39"/>
        <end position="115"/>
    </location>
</feature>
<sequence length="149" mass="16018">MKKINFDAMVGLFVLAGFLAFVYMSLQLGEFSVFSMEKTYSVQATFENVSGLKRGALVEMAGVNVGKVSTIALGENDRAQVHLQINNGVKITDDAIASIKTQGIIGDKYIKISQGGSEDVLVDGGVISETESALDLEELVSKYIFGKVE</sequence>
<evidence type="ECO:0000313" key="2">
    <source>
        <dbReference type="EMBL" id="MDG4476387.1"/>
    </source>
</evidence>
<dbReference type="GO" id="GO:0005543">
    <property type="term" value="F:phospholipid binding"/>
    <property type="evidence" value="ECO:0007669"/>
    <property type="project" value="TreeGrafter"/>
</dbReference>
<keyword evidence="3" id="KW-1185">Reference proteome</keyword>
<dbReference type="Pfam" id="PF02470">
    <property type="entry name" value="MlaD"/>
    <property type="match status" value="1"/>
</dbReference>
<dbReference type="NCBIfam" id="TIGR04430">
    <property type="entry name" value="OM_asym_MlaD"/>
    <property type="match status" value="1"/>
</dbReference>
<dbReference type="AlphaFoldDB" id="A0A9X4MP96"/>
<gene>
    <name evidence="2" type="primary">mlaD</name>
    <name evidence="2" type="ORF">OLX77_09490</name>
</gene>
<evidence type="ECO:0000313" key="3">
    <source>
        <dbReference type="Proteomes" id="UP001154240"/>
    </source>
</evidence>
<dbReference type="PANTHER" id="PTHR33371">
    <property type="entry name" value="INTERMEMBRANE PHOSPHOLIPID TRANSPORT SYSTEM BINDING PROTEIN MLAD-RELATED"/>
    <property type="match status" value="1"/>
</dbReference>
<dbReference type="InterPro" id="IPR003399">
    <property type="entry name" value="Mce/MlaD"/>
</dbReference>
<organism evidence="2 3">
    <name type="scientific">Thiovibrio frasassiensis</name>
    <dbReference type="NCBI Taxonomy" id="2984131"/>
    <lineage>
        <taxon>Bacteria</taxon>
        <taxon>Pseudomonadati</taxon>
        <taxon>Thermodesulfobacteriota</taxon>
        <taxon>Desulfobulbia</taxon>
        <taxon>Desulfobulbales</taxon>
        <taxon>Thiovibrionaceae</taxon>
        <taxon>Thiovibrio</taxon>
    </lineage>
</organism>
<dbReference type="RefSeq" id="WP_307633355.1">
    <property type="nucleotide sequence ID" value="NZ_JAPHEH010000001.1"/>
</dbReference>
<comment type="caution">
    <text evidence="2">The sequence shown here is derived from an EMBL/GenBank/DDBJ whole genome shotgun (WGS) entry which is preliminary data.</text>
</comment>
<dbReference type="EMBL" id="JAPHEH010000001">
    <property type="protein sequence ID" value="MDG4476387.1"/>
    <property type="molecule type" value="Genomic_DNA"/>
</dbReference>
<accession>A0A9X4MP96</accession>
<reference evidence="2" key="1">
    <citation type="journal article" date="2022" name="bioRxiv">
        <title>Thiovibrio frasassiensisgen. nov., sp. nov., an autotrophic, elemental sulfur disproportionating bacterium isolated from sulfidic karst sediment, and proposal of Thiovibrionaceae fam. nov.</title>
        <authorList>
            <person name="Aronson H."/>
            <person name="Thomas C."/>
            <person name="Bhattacharyya M."/>
            <person name="Eckstein S."/>
            <person name="Jensen S."/>
            <person name="Barco R."/>
            <person name="Macalady J."/>
            <person name="Amend J."/>
        </authorList>
    </citation>
    <scope>NUCLEOTIDE SEQUENCE</scope>
    <source>
        <strain evidence="2">RS19-109</strain>
    </source>
</reference>
<dbReference type="GO" id="GO:0005548">
    <property type="term" value="F:phospholipid transporter activity"/>
    <property type="evidence" value="ECO:0007669"/>
    <property type="project" value="TreeGrafter"/>
</dbReference>
<protein>
    <submittedName>
        <fullName evidence="2">Outer membrane lipid asymmetry maintenance protein MlaD</fullName>
    </submittedName>
</protein>
<reference evidence="2" key="2">
    <citation type="submission" date="2022-10" db="EMBL/GenBank/DDBJ databases">
        <authorList>
            <person name="Aronson H.S."/>
        </authorList>
    </citation>
    <scope>NUCLEOTIDE SEQUENCE</scope>
    <source>
        <strain evidence="2">RS19-109</strain>
    </source>
</reference>
<dbReference type="InterPro" id="IPR030970">
    <property type="entry name" value="ABC_MlaD"/>
</dbReference>
<dbReference type="Proteomes" id="UP001154240">
    <property type="component" value="Unassembled WGS sequence"/>
</dbReference>
<name>A0A9X4MP96_9BACT</name>
<proteinExistence type="predicted"/>
<evidence type="ECO:0000259" key="1">
    <source>
        <dbReference type="Pfam" id="PF02470"/>
    </source>
</evidence>
<dbReference type="PANTHER" id="PTHR33371:SF4">
    <property type="entry name" value="INTERMEMBRANE PHOSPHOLIPID TRANSPORT SYSTEM BINDING PROTEIN MLAD"/>
    <property type="match status" value="1"/>
</dbReference>
<dbReference type="InterPro" id="IPR052336">
    <property type="entry name" value="MlaD_Phospholipid_Transporter"/>
</dbReference>